<proteinExistence type="predicted"/>
<dbReference type="STRING" id="283909.R7U0Z3"/>
<dbReference type="EnsemblMetazoa" id="CapteT205886">
    <property type="protein sequence ID" value="CapteP205886"/>
    <property type="gene ID" value="CapteG205886"/>
</dbReference>
<evidence type="ECO:0000313" key="3">
    <source>
        <dbReference type="Proteomes" id="UP000014760"/>
    </source>
</evidence>
<gene>
    <name evidence="1" type="ORF">CAPTEDRAFT_205886</name>
</gene>
<dbReference type="EMBL" id="AMQN01026447">
    <property type="status" value="NOT_ANNOTATED_CDS"/>
    <property type="molecule type" value="Genomic_DNA"/>
</dbReference>
<dbReference type="EMBL" id="AMQN01026446">
    <property type="status" value="NOT_ANNOTATED_CDS"/>
    <property type="molecule type" value="Genomic_DNA"/>
</dbReference>
<protein>
    <submittedName>
        <fullName evidence="1 2">Uncharacterized protein</fullName>
    </submittedName>
</protein>
<reference evidence="1 3" key="2">
    <citation type="journal article" date="2013" name="Nature">
        <title>Insights into bilaterian evolution from three spiralian genomes.</title>
        <authorList>
            <person name="Simakov O."/>
            <person name="Marletaz F."/>
            <person name="Cho S.J."/>
            <person name="Edsinger-Gonzales E."/>
            <person name="Havlak P."/>
            <person name="Hellsten U."/>
            <person name="Kuo D.H."/>
            <person name="Larsson T."/>
            <person name="Lv J."/>
            <person name="Arendt D."/>
            <person name="Savage R."/>
            <person name="Osoegawa K."/>
            <person name="de Jong P."/>
            <person name="Grimwood J."/>
            <person name="Chapman J.A."/>
            <person name="Shapiro H."/>
            <person name="Aerts A."/>
            <person name="Otillar R.P."/>
            <person name="Terry A.Y."/>
            <person name="Boore J.L."/>
            <person name="Grigoriev I.V."/>
            <person name="Lindberg D.R."/>
            <person name="Seaver E.C."/>
            <person name="Weisblat D.A."/>
            <person name="Putnam N.H."/>
            <person name="Rokhsar D.S."/>
        </authorList>
    </citation>
    <scope>NUCLEOTIDE SEQUENCE</scope>
    <source>
        <strain evidence="1 3">I ESC-2004</strain>
    </source>
</reference>
<sequence>MIGWCVQYPSKINQSEVGVCDEKFSEVTKLDCRILPRDRNPRSPRSSTVPMVVKHRRMMCNKRTQGYQMCNKRTRGYQMCNKRTRGYQMCNKRTRGYQMCNKRTRGYQMCNKRTRGYQMQMKTDEEYVW</sequence>
<accession>R7U0Z3</accession>
<reference evidence="2" key="3">
    <citation type="submission" date="2015-06" db="UniProtKB">
        <authorList>
            <consortium name="EnsemblMetazoa"/>
        </authorList>
    </citation>
    <scope>IDENTIFICATION</scope>
</reference>
<name>R7U0Z3_CAPTE</name>
<keyword evidence="3" id="KW-1185">Reference proteome</keyword>
<dbReference type="OrthoDB" id="5860246at2759"/>
<reference evidence="3" key="1">
    <citation type="submission" date="2012-12" db="EMBL/GenBank/DDBJ databases">
        <authorList>
            <person name="Hellsten U."/>
            <person name="Grimwood J."/>
            <person name="Chapman J.A."/>
            <person name="Shapiro H."/>
            <person name="Aerts A."/>
            <person name="Otillar R.P."/>
            <person name="Terry A.Y."/>
            <person name="Boore J.L."/>
            <person name="Simakov O."/>
            <person name="Marletaz F."/>
            <person name="Cho S.-J."/>
            <person name="Edsinger-Gonzales E."/>
            <person name="Havlak P."/>
            <person name="Kuo D.-H."/>
            <person name="Larsson T."/>
            <person name="Lv J."/>
            <person name="Arendt D."/>
            <person name="Savage R."/>
            <person name="Osoegawa K."/>
            <person name="de Jong P."/>
            <person name="Lindberg D.R."/>
            <person name="Seaver E.C."/>
            <person name="Weisblat D.A."/>
            <person name="Putnam N.H."/>
            <person name="Grigoriev I.V."/>
            <person name="Rokhsar D.S."/>
        </authorList>
    </citation>
    <scope>NUCLEOTIDE SEQUENCE</scope>
    <source>
        <strain evidence="3">I ESC-2004</strain>
    </source>
</reference>
<dbReference type="AlphaFoldDB" id="R7U0Z3"/>
<evidence type="ECO:0000313" key="1">
    <source>
        <dbReference type="EMBL" id="ELT99679.1"/>
    </source>
</evidence>
<dbReference type="HOGENOM" id="CLU_1950828_0_0_1"/>
<organism evidence="1">
    <name type="scientific">Capitella teleta</name>
    <name type="common">Polychaete worm</name>
    <dbReference type="NCBI Taxonomy" id="283909"/>
    <lineage>
        <taxon>Eukaryota</taxon>
        <taxon>Metazoa</taxon>
        <taxon>Spiralia</taxon>
        <taxon>Lophotrochozoa</taxon>
        <taxon>Annelida</taxon>
        <taxon>Polychaeta</taxon>
        <taxon>Sedentaria</taxon>
        <taxon>Scolecida</taxon>
        <taxon>Capitellidae</taxon>
        <taxon>Capitella</taxon>
    </lineage>
</organism>
<dbReference type="EMBL" id="KB306637">
    <property type="protein sequence ID" value="ELT99679.1"/>
    <property type="molecule type" value="Genomic_DNA"/>
</dbReference>
<evidence type="ECO:0000313" key="2">
    <source>
        <dbReference type="EnsemblMetazoa" id="CapteP205886"/>
    </source>
</evidence>
<dbReference type="Proteomes" id="UP000014760">
    <property type="component" value="Unassembled WGS sequence"/>
</dbReference>